<feature type="chain" id="PRO_5012225397" evidence="3">
    <location>
        <begin position="18"/>
        <end position="427"/>
    </location>
</feature>
<feature type="coiled-coil region" evidence="1">
    <location>
        <begin position="97"/>
        <end position="149"/>
    </location>
</feature>
<gene>
    <name evidence="4" type="primary">GALNT2</name>
    <name evidence="4" type="ORF">AWC38_SpisGene15122</name>
</gene>
<evidence type="ECO:0000256" key="2">
    <source>
        <dbReference type="SAM" id="MobiDB-lite"/>
    </source>
</evidence>
<feature type="signal peptide" evidence="3">
    <location>
        <begin position="1"/>
        <end position="17"/>
    </location>
</feature>
<evidence type="ECO:0000256" key="3">
    <source>
        <dbReference type="SAM" id="SignalP"/>
    </source>
</evidence>
<feature type="compositionally biased region" description="Basic residues" evidence="2">
    <location>
        <begin position="193"/>
        <end position="206"/>
    </location>
</feature>
<dbReference type="SUPFAM" id="SSF52266">
    <property type="entry name" value="SGNH hydrolase"/>
    <property type="match status" value="1"/>
</dbReference>
<evidence type="ECO:0000256" key="1">
    <source>
        <dbReference type="SAM" id="Coils"/>
    </source>
</evidence>
<organism evidence="4 5">
    <name type="scientific">Stylophora pistillata</name>
    <name type="common">Smooth cauliflower coral</name>
    <dbReference type="NCBI Taxonomy" id="50429"/>
    <lineage>
        <taxon>Eukaryota</taxon>
        <taxon>Metazoa</taxon>
        <taxon>Cnidaria</taxon>
        <taxon>Anthozoa</taxon>
        <taxon>Hexacorallia</taxon>
        <taxon>Scleractinia</taxon>
        <taxon>Astrocoeniina</taxon>
        <taxon>Pocilloporidae</taxon>
        <taxon>Stylophora</taxon>
    </lineage>
</organism>
<feature type="compositionally biased region" description="Polar residues" evidence="2">
    <location>
        <begin position="179"/>
        <end position="192"/>
    </location>
</feature>
<feature type="region of interest" description="Disordered" evidence="2">
    <location>
        <begin position="157"/>
        <end position="218"/>
    </location>
</feature>
<dbReference type="OrthoDB" id="5978393at2759"/>
<evidence type="ECO:0000313" key="5">
    <source>
        <dbReference type="Proteomes" id="UP000225706"/>
    </source>
</evidence>
<evidence type="ECO:0000313" key="4">
    <source>
        <dbReference type="EMBL" id="PFX20440.1"/>
    </source>
</evidence>
<keyword evidence="1" id="KW-0175">Coiled coil</keyword>
<name>A0A2B4RV59_STYPI</name>
<accession>A0A2B4RV59</accession>
<sequence>MLAVNILLSIAVSLASSLIIATLNKESSLHPPSKLFYRLATTDLLDRTVVVSPIIDVINMDDFNYLGASADIKGECQPNLNDTSSSPEQQSHTFDGYKSLKDLYDRLENEIQEENRALREQLQLMKGNLDKTKEERDSLQIVVSLLSKELYNFRPDSKEAFKESPSVDPKVSDTKTDTKQNNGSSASQCSKTTKSHQSKSRKKKPPNKNFQNSSNTLLNYNQEGSSPITVIIGDSIIRNIQGWQLGKEVGHRVVVNSFAGAATSDMSHYVKPTLDKKPHQIILHAGTSHLGKLSPSEIADNIVDLAREIESSTDDQVIISELVSRSDLSDSGDVDAVKRLRKFSNQREWHFIRHHDIYSTDLNRGGPHLGVQYPLSITALLGNSLILVALYKESSLHPPSKLLYHCRLATTELLVGLVSQPLIATYH</sequence>
<keyword evidence="3" id="KW-0732">Signal</keyword>
<dbReference type="AlphaFoldDB" id="A0A2B4RV59"/>
<proteinExistence type="predicted"/>
<keyword evidence="4" id="KW-0808">Transferase</keyword>
<dbReference type="Proteomes" id="UP000225706">
    <property type="component" value="Unassembled WGS sequence"/>
</dbReference>
<keyword evidence="5" id="KW-1185">Reference proteome</keyword>
<protein>
    <submittedName>
        <fullName evidence="4">Polypeptide N-acetylgalactosaminyltransferase 2</fullName>
    </submittedName>
</protein>
<comment type="caution">
    <text evidence="4">The sequence shown here is derived from an EMBL/GenBank/DDBJ whole genome shotgun (WGS) entry which is preliminary data.</text>
</comment>
<reference evidence="5" key="1">
    <citation type="journal article" date="2017" name="bioRxiv">
        <title>Comparative analysis of the genomes of Stylophora pistillata and Acropora digitifera provides evidence for extensive differences between species of corals.</title>
        <authorList>
            <person name="Voolstra C.R."/>
            <person name="Li Y."/>
            <person name="Liew Y.J."/>
            <person name="Baumgarten S."/>
            <person name="Zoccola D."/>
            <person name="Flot J.-F."/>
            <person name="Tambutte S."/>
            <person name="Allemand D."/>
            <person name="Aranda M."/>
        </authorList>
    </citation>
    <scope>NUCLEOTIDE SEQUENCE [LARGE SCALE GENOMIC DNA]</scope>
</reference>
<dbReference type="Gene3D" id="3.40.50.12690">
    <property type="match status" value="1"/>
</dbReference>
<dbReference type="EMBL" id="LSMT01000317">
    <property type="protein sequence ID" value="PFX20440.1"/>
    <property type="molecule type" value="Genomic_DNA"/>
</dbReference>
<dbReference type="GO" id="GO:0016740">
    <property type="term" value="F:transferase activity"/>
    <property type="evidence" value="ECO:0007669"/>
    <property type="project" value="UniProtKB-KW"/>
</dbReference>